<keyword evidence="5" id="KW-1185">Reference proteome</keyword>
<protein>
    <submittedName>
        <fullName evidence="4">Uncharacterized protein</fullName>
    </submittedName>
</protein>
<evidence type="ECO:0000256" key="2">
    <source>
        <dbReference type="SAM" id="Phobius"/>
    </source>
</evidence>
<keyword evidence="2" id="KW-1133">Transmembrane helix</keyword>
<evidence type="ECO:0000313" key="4">
    <source>
        <dbReference type="EMBL" id="KAJ7391025.1"/>
    </source>
</evidence>
<feature type="compositionally biased region" description="Low complexity" evidence="1">
    <location>
        <begin position="143"/>
        <end position="165"/>
    </location>
</feature>
<gene>
    <name evidence="4" type="ORF">OS493_021045</name>
</gene>
<feature type="transmembrane region" description="Helical" evidence="2">
    <location>
        <begin position="109"/>
        <end position="131"/>
    </location>
</feature>
<reference evidence="4" key="1">
    <citation type="submission" date="2023-01" db="EMBL/GenBank/DDBJ databases">
        <title>Genome assembly of the deep-sea coral Lophelia pertusa.</title>
        <authorList>
            <person name="Herrera S."/>
            <person name="Cordes E."/>
        </authorList>
    </citation>
    <scope>NUCLEOTIDE SEQUENCE</scope>
    <source>
        <strain evidence="4">USNM1676648</strain>
        <tissue evidence="4">Polyp</tissue>
    </source>
</reference>
<comment type="caution">
    <text evidence="4">The sequence shown here is derived from an EMBL/GenBank/DDBJ whole genome shotgun (WGS) entry which is preliminary data.</text>
</comment>
<evidence type="ECO:0000256" key="3">
    <source>
        <dbReference type="SAM" id="SignalP"/>
    </source>
</evidence>
<dbReference type="Proteomes" id="UP001163046">
    <property type="component" value="Unassembled WGS sequence"/>
</dbReference>
<organism evidence="4 5">
    <name type="scientific">Desmophyllum pertusum</name>
    <dbReference type="NCBI Taxonomy" id="174260"/>
    <lineage>
        <taxon>Eukaryota</taxon>
        <taxon>Metazoa</taxon>
        <taxon>Cnidaria</taxon>
        <taxon>Anthozoa</taxon>
        <taxon>Hexacorallia</taxon>
        <taxon>Scleractinia</taxon>
        <taxon>Caryophylliina</taxon>
        <taxon>Caryophylliidae</taxon>
        <taxon>Desmophyllum</taxon>
    </lineage>
</organism>
<evidence type="ECO:0000256" key="1">
    <source>
        <dbReference type="SAM" id="MobiDB-lite"/>
    </source>
</evidence>
<sequence>MDGIAVFLPILCSFLNVYLTSACYYDNDCYGEACCCKRYEDSVGIGLCVNRRTCFGFCRQLDDCSAPEICDTYRNLCTVECIDTSQCHDEYICNYGRCESDEDSNDSSFNVNTIVVVIGVTVAVILLICCCSHHRRRRGLQGANANANTASRNIRSSSSTNITSRGTHAQQNGDARTHGSPGFEMTRSSSLPAVWPPQQDEESNDQIPDAIAEDGPPSYVEVNRQPELPPPTYEEIMRASHEILPQN</sequence>
<dbReference type="EMBL" id="MU825409">
    <property type="protein sequence ID" value="KAJ7391025.1"/>
    <property type="molecule type" value="Genomic_DNA"/>
</dbReference>
<evidence type="ECO:0000313" key="5">
    <source>
        <dbReference type="Proteomes" id="UP001163046"/>
    </source>
</evidence>
<accession>A0A9X0A0T1</accession>
<feature type="signal peptide" evidence="3">
    <location>
        <begin position="1"/>
        <end position="22"/>
    </location>
</feature>
<keyword evidence="2" id="KW-0812">Transmembrane</keyword>
<feature type="region of interest" description="Disordered" evidence="1">
    <location>
        <begin position="142"/>
        <end position="232"/>
    </location>
</feature>
<dbReference type="AlphaFoldDB" id="A0A9X0A0T1"/>
<keyword evidence="2" id="KW-0472">Membrane</keyword>
<dbReference type="OrthoDB" id="10453215at2759"/>
<name>A0A9X0A0T1_9CNID</name>
<proteinExistence type="predicted"/>
<keyword evidence="3" id="KW-0732">Signal</keyword>
<feature type="chain" id="PRO_5040815801" evidence="3">
    <location>
        <begin position="23"/>
        <end position="247"/>
    </location>
</feature>